<feature type="disulfide bond" evidence="10">
    <location>
        <begin position="166"/>
        <end position="184"/>
    </location>
</feature>
<dbReference type="FunFam" id="4.10.400.10:FF:000045">
    <property type="entry name" value="Low-density lipoprotein receptor-related protein 2"/>
    <property type="match status" value="1"/>
</dbReference>
<comment type="caution">
    <text evidence="10">Lacks conserved residue(s) required for the propagation of feature annotation.</text>
</comment>
<dbReference type="SMART" id="SM00192">
    <property type="entry name" value="LDLa"/>
    <property type="match status" value="3"/>
</dbReference>
<evidence type="ECO:0000313" key="12">
    <source>
        <dbReference type="Proteomes" id="UP000243686"/>
    </source>
</evidence>
<dbReference type="PROSITE" id="PS50068">
    <property type="entry name" value="LDLRA_2"/>
    <property type="match status" value="3"/>
</dbReference>
<dbReference type="InterPro" id="IPR036055">
    <property type="entry name" value="LDL_receptor-like_sf"/>
</dbReference>
<evidence type="ECO:0000256" key="10">
    <source>
        <dbReference type="PROSITE-ProRule" id="PRU00124"/>
    </source>
</evidence>
<gene>
    <name evidence="11" type="ORF">X801_01237</name>
</gene>
<keyword evidence="6" id="KW-0472">Membrane</keyword>
<evidence type="ECO:0000256" key="9">
    <source>
        <dbReference type="ARBA" id="ARBA00023180"/>
    </source>
</evidence>
<keyword evidence="11" id="KW-0449">Lipoprotein</keyword>
<keyword evidence="8 11" id="KW-0675">Receptor</keyword>
<keyword evidence="12" id="KW-1185">Reference proteome</keyword>
<dbReference type="InterPro" id="IPR002172">
    <property type="entry name" value="LDrepeatLR_classA_rpt"/>
</dbReference>
<dbReference type="SUPFAM" id="SSF57424">
    <property type="entry name" value="LDL receptor-like module"/>
    <property type="match status" value="3"/>
</dbReference>
<keyword evidence="7 10" id="KW-1015">Disulfide bond</keyword>
<organism evidence="11 12">
    <name type="scientific">Opisthorchis viverrini</name>
    <name type="common">Southeast Asian liver fluke</name>
    <dbReference type="NCBI Taxonomy" id="6198"/>
    <lineage>
        <taxon>Eukaryota</taxon>
        <taxon>Metazoa</taxon>
        <taxon>Spiralia</taxon>
        <taxon>Lophotrochozoa</taxon>
        <taxon>Platyhelminthes</taxon>
        <taxon>Trematoda</taxon>
        <taxon>Digenea</taxon>
        <taxon>Opisthorchiida</taxon>
        <taxon>Opisthorchiata</taxon>
        <taxon>Opisthorchiidae</taxon>
        <taxon>Opisthorchis</taxon>
    </lineage>
</organism>
<dbReference type="PROSITE" id="PS01209">
    <property type="entry name" value="LDLRA_1"/>
    <property type="match status" value="2"/>
</dbReference>
<sequence length="264" mass="28780">MFRLERRTTNGRLDADLMDQTETVKNCPNGEDEDPEFCVRKKCPGQFLCRVTLSDCVEKACSSRTLCPDHTDQAEEVCSSQLEPQKPTVTCRQGEFQCDDTKQCVASVYVCDGFEDCKDGSDETNCPSGSSADVYKATDPISLAENVGYRQPQAHGQVLELNEFKCPGGLSIPLDWVCDGRADCPGGEDEEIGPSTLSKCVPRHKGLRESPSKYSSCPKGTVHCGSVSTLSEPKCINQSKLCDGTYDCPDFADELTDCVGPAWA</sequence>
<dbReference type="PRINTS" id="PR00261">
    <property type="entry name" value="LDLRECEPTOR"/>
</dbReference>
<dbReference type="Proteomes" id="UP000243686">
    <property type="component" value="Unassembled WGS sequence"/>
</dbReference>
<keyword evidence="4" id="KW-0677">Repeat</keyword>
<evidence type="ECO:0000256" key="8">
    <source>
        <dbReference type="ARBA" id="ARBA00023170"/>
    </source>
</evidence>
<evidence type="ECO:0000256" key="5">
    <source>
        <dbReference type="ARBA" id="ARBA00022989"/>
    </source>
</evidence>
<comment type="subcellular location">
    <subcellularLocation>
        <location evidence="2">Endomembrane system</location>
    </subcellularLocation>
    <subcellularLocation>
        <location evidence="1">Membrane</location>
        <topology evidence="1">Single-pass membrane protein</topology>
    </subcellularLocation>
</comment>
<dbReference type="AlphaFoldDB" id="A0A1S8X828"/>
<dbReference type="CDD" id="cd00112">
    <property type="entry name" value="LDLa"/>
    <property type="match status" value="3"/>
</dbReference>
<evidence type="ECO:0000256" key="7">
    <source>
        <dbReference type="ARBA" id="ARBA00023157"/>
    </source>
</evidence>
<evidence type="ECO:0000256" key="4">
    <source>
        <dbReference type="ARBA" id="ARBA00022737"/>
    </source>
</evidence>
<dbReference type="EMBL" id="KV891666">
    <property type="protein sequence ID" value="OON22848.1"/>
    <property type="molecule type" value="Genomic_DNA"/>
</dbReference>
<evidence type="ECO:0000256" key="3">
    <source>
        <dbReference type="ARBA" id="ARBA00022692"/>
    </source>
</evidence>
<evidence type="ECO:0000256" key="6">
    <source>
        <dbReference type="ARBA" id="ARBA00023136"/>
    </source>
</evidence>
<reference evidence="11 12" key="1">
    <citation type="submission" date="2015-03" db="EMBL/GenBank/DDBJ databases">
        <title>Draft genome of the nematode, Opisthorchis viverrini.</title>
        <authorList>
            <person name="Mitreva M."/>
        </authorList>
    </citation>
    <scope>NUCLEOTIDE SEQUENCE [LARGE SCALE GENOMIC DNA]</scope>
    <source>
        <strain evidence="11">Khon Kaen</strain>
    </source>
</reference>
<proteinExistence type="predicted"/>
<keyword evidence="9" id="KW-0325">Glycoprotein</keyword>
<dbReference type="Gene3D" id="4.10.400.10">
    <property type="entry name" value="Low-density Lipoprotein Receptor"/>
    <property type="match status" value="3"/>
</dbReference>
<dbReference type="InterPro" id="IPR023415">
    <property type="entry name" value="LDLR_class-A_CS"/>
</dbReference>
<dbReference type="PANTHER" id="PTHR24270:SF62">
    <property type="entry name" value="LOW-DENSITY LIPOPROTEIN RECEPTOR-RELATED PROTEIN 2"/>
    <property type="match status" value="1"/>
</dbReference>
<dbReference type="GO" id="GO:0016192">
    <property type="term" value="P:vesicle-mediated transport"/>
    <property type="evidence" value="ECO:0007669"/>
    <property type="project" value="UniProtKB-ARBA"/>
</dbReference>
<evidence type="ECO:0000256" key="1">
    <source>
        <dbReference type="ARBA" id="ARBA00004167"/>
    </source>
</evidence>
<accession>A0A1S8X828</accession>
<feature type="disulfide bond" evidence="10">
    <location>
        <begin position="111"/>
        <end position="126"/>
    </location>
</feature>
<dbReference type="GO" id="GO:0005886">
    <property type="term" value="C:plasma membrane"/>
    <property type="evidence" value="ECO:0007669"/>
    <property type="project" value="TreeGrafter"/>
</dbReference>
<evidence type="ECO:0000256" key="2">
    <source>
        <dbReference type="ARBA" id="ARBA00004308"/>
    </source>
</evidence>
<keyword evidence="5" id="KW-1133">Transmembrane helix</keyword>
<dbReference type="Pfam" id="PF00057">
    <property type="entry name" value="Ldl_recept_a"/>
    <property type="match status" value="3"/>
</dbReference>
<dbReference type="PANTHER" id="PTHR24270">
    <property type="entry name" value="LOW-DENSITY LIPOPROTEIN RECEPTOR-RELATED"/>
    <property type="match status" value="1"/>
</dbReference>
<protein>
    <submittedName>
        <fullName evidence="11">Low-density lipoprotein receptor domain class A</fullName>
    </submittedName>
</protein>
<dbReference type="GO" id="GO:0012505">
    <property type="term" value="C:endomembrane system"/>
    <property type="evidence" value="ECO:0007669"/>
    <property type="project" value="UniProtKB-SubCell"/>
</dbReference>
<name>A0A1S8X828_OPIVI</name>
<keyword evidence="3" id="KW-0812">Transmembrane</keyword>
<evidence type="ECO:0000313" key="11">
    <source>
        <dbReference type="EMBL" id="OON22848.1"/>
    </source>
</evidence>
<dbReference type="InterPro" id="IPR050685">
    <property type="entry name" value="LDLR"/>
</dbReference>